<evidence type="ECO:0000313" key="18">
    <source>
        <dbReference type="Proteomes" id="UP000306420"/>
    </source>
</evidence>
<evidence type="ECO:0000256" key="1">
    <source>
        <dbReference type="ARBA" id="ARBA00004429"/>
    </source>
</evidence>
<name>A0A5R9DUY2_9LACT</name>
<gene>
    <name evidence="17" type="ORF">FEZ33_10535</name>
</gene>
<comment type="caution">
    <text evidence="17">The sequence shown here is derived from an EMBL/GenBank/DDBJ whole genome shotgun (WGS) entry which is preliminary data.</text>
</comment>
<evidence type="ECO:0000313" key="17">
    <source>
        <dbReference type="EMBL" id="TLQ39672.1"/>
    </source>
</evidence>
<keyword evidence="10 13" id="KW-1133">Transmembrane helix</keyword>
<keyword evidence="8" id="KW-0598">Phosphotransferase system</keyword>
<dbReference type="PANTHER" id="PTHR30505:SF28">
    <property type="entry name" value="PTS SYSTEM 2-O-ALPHA-MANNOSYL-D-GLYCERATE-SPECIFIC EIIABC COMPONENT"/>
    <property type="match status" value="1"/>
</dbReference>
<dbReference type="InterPro" id="IPR016152">
    <property type="entry name" value="PTrfase/Anion_transptr"/>
</dbReference>
<keyword evidence="9 13" id="KW-0812">Transmembrane</keyword>
<keyword evidence="12" id="KW-0175">Coiled coil</keyword>
<dbReference type="PANTHER" id="PTHR30505">
    <property type="entry name" value="FRUCTOSE-LIKE PERMEASE"/>
    <property type="match status" value="1"/>
</dbReference>
<dbReference type="InterPro" id="IPR013014">
    <property type="entry name" value="PTS_EIIC_2"/>
</dbReference>
<proteinExistence type="predicted"/>
<dbReference type="PROSITE" id="PS51094">
    <property type="entry name" value="PTS_EIIA_TYPE_2"/>
    <property type="match status" value="1"/>
</dbReference>
<feature type="transmembrane region" description="Helical" evidence="13">
    <location>
        <begin position="626"/>
        <end position="647"/>
    </location>
</feature>
<protein>
    <submittedName>
        <fullName evidence="17">PTS fructose transporter subunit IIC</fullName>
    </submittedName>
</protein>
<evidence type="ECO:0000256" key="13">
    <source>
        <dbReference type="SAM" id="Phobius"/>
    </source>
</evidence>
<dbReference type="Pfam" id="PF02378">
    <property type="entry name" value="PTS_EIIC"/>
    <property type="match status" value="1"/>
</dbReference>
<feature type="transmembrane region" description="Helical" evidence="13">
    <location>
        <begin position="483"/>
        <end position="504"/>
    </location>
</feature>
<feature type="domain" description="PTS EIIC type-2" evidence="16">
    <location>
        <begin position="300"/>
        <end position="656"/>
    </location>
</feature>
<dbReference type="PROSITE" id="PS51099">
    <property type="entry name" value="PTS_EIIB_TYPE_2"/>
    <property type="match status" value="1"/>
</dbReference>
<keyword evidence="4" id="KW-1003">Cell membrane</keyword>
<dbReference type="InterPro" id="IPR013011">
    <property type="entry name" value="PTS_EIIB_2"/>
</dbReference>
<dbReference type="SUPFAM" id="SSF52794">
    <property type="entry name" value="PTS system IIB component-like"/>
    <property type="match status" value="1"/>
</dbReference>
<evidence type="ECO:0000256" key="7">
    <source>
        <dbReference type="ARBA" id="ARBA00022679"/>
    </source>
</evidence>
<keyword evidence="6" id="KW-0762">Sugar transport</keyword>
<organism evidence="17 18">
    <name type="scientific">Ruoffia tabacinasalis</name>
    <dbReference type="NCBI Taxonomy" id="87458"/>
    <lineage>
        <taxon>Bacteria</taxon>
        <taxon>Bacillati</taxon>
        <taxon>Bacillota</taxon>
        <taxon>Bacilli</taxon>
        <taxon>Lactobacillales</taxon>
        <taxon>Aerococcaceae</taxon>
        <taxon>Ruoffia</taxon>
    </lineage>
</organism>
<keyword evidence="7" id="KW-0808">Transferase</keyword>
<feature type="domain" description="PTS EIIB type-2" evidence="15">
    <location>
        <begin position="177"/>
        <end position="272"/>
    </location>
</feature>
<dbReference type="InterPro" id="IPR006327">
    <property type="entry name" value="PTS_IIC_fruc"/>
</dbReference>
<dbReference type="GO" id="GO:0090563">
    <property type="term" value="F:protein-phosphocysteine-sugar phosphotransferase activity"/>
    <property type="evidence" value="ECO:0007669"/>
    <property type="project" value="TreeGrafter"/>
</dbReference>
<evidence type="ECO:0000256" key="11">
    <source>
        <dbReference type="ARBA" id="ARBA00023136"/>
    </source>
</evidence>
<comment type="subcellular location">
    <subcellularLocation>
        <location evidence="1">Cell inner membrane</location>
        <topology evidence="1">Multi-pass membrane protein</topology>
    </subcellularLocation>
    <subcellularLocation>
        <location evidence="2">Cytoplasm</location>
    </subcellularLocation>
</comment>
<dbReference type="InterPro" id="IPR003352">
    <property type="entry name" value="PTS_EIIC"/>
</dbReference>
<feature type="transmembrane region" description="Helical" evidence="13">
    <location>
        <begin position="443"/>
        <end position="463"/>
    </location>
</feature>
<dbReference type="GO" id="GO:0005737">
    <property type="term" value="C:cytoplasm"/>
    <property type="evidence" value="ECO:0007669"/>
    <property type="project" value="UniProtKB-SubCell"/>
</dbReference>
<evidence type="ECO:0000256" key="5">
    <source>
        <dbReference type="ARBA" id="ARBA00022553"/>
    </source>
</evidence>
<dbReference type="NCBIfam" id="TIGR00848">
    <property type="entry name" value="fruA"/>
    <property type="match status" value="1"/>
</dbReference>
<feature type="transmembrane region" description="Helical" evidence="13">
    <location>
        <begin position="342"/>
        <end position="363"/>
    </location>
</feature>
<dbReference type="GO" id="GO:0009401">
    <property type="term" value="P:phosphoenolpyruvate-dependent sugar phosphotransferase system"/>
    <property type="evidence" value="ECO:0007669"/>
    <property type="project" value="UniProtKB-KW"/>
</dbReference>
<dbReference type="Gene3D" id="3.40.50.2300">
    <property type="match status" value="1"/>
</dbReference>
<dbReference type="GO" id="GO:0005351">
    <property type="term" value="F:carbohydrate:proton symporter activity"/>
    <property type="evidence" value="ECO:0007669"/>
    <property type="project" value="InterPro"/>
</dbReference>
<dbReference type="CDD" id="cd00211">
    <property type="entry name" value="PTS_IIA_fru"/>
    <property type="match status" value="1"/>
</dbReference>
<reference evidence="17 18" key="1">
    <citation type="submission" date="2019-05" db="EMBL/GenBank/DDBJ databases">
        <title>The metagenome of a microbial culture collection derived from dairy environment covers the genomic content of the human microbiome.</title>
        <authorList>
            <person name="Roder T."/>
            <person name="Wuthrich D."/>
            <person name="Sattari Z."/>
            <person name="Von Ah U."/>
            <person name="Bar C."/>
            <person name="Ronchi F."/>
            <person name="Macpherson A.J."/>
            <person name="Ganal-Vonarburg S.C."/>
            <person name="Bruggmann R."/>
            <person name="Vergeres G."/>
        </authorList>
    </citation>
    <scope>NUCLEOTIDE SEQUENCE [LARGE SCALE GENOMIC DNA]</scope>
    <source>
        <strain evidence="17 18">FAM 24227</strain>
    </source>
</reference>
<dbReference type="Pfam" id="PF02302">
    <property type="entry name" value="PTS_IIB"/>
    <property type="match status" value="1"/>
</dbReference>
<dbReference type="Proteomes" id="UP000306420">
    <property type="component" value="Unassembled WGS sequence"/>
</dbReference>
<sequence length="656" mass="68668">MKLAQLFVKDAMDLTLSTTDKASTLRHLAEQFAKAGGVSDVGSYVEKLEAREAQSTTGVGDEIAIPHAQDASIKEAAIVFARSQEGIEWESFDGQPAKLIFMIAAPEGGGEHLQALAKLSSILMNPEAKQALLDAQTQEDVVNIIAEYEAEKEEENQAKETVAAVDTQAQDADDVYLLAVTACPTGIAHTYMAEEKLNQAADKAGYAIKVETNGQTGVGNKLTKADIERATAIIVAADKQVDMARFNGKPVIITKVADGINKADELVKRAANADARIYHASQYDQSADDSEENESLGRQFYKHLMNGVSHMLPFVVAGGILAALSFFWGINSANPDDASYNAIAHTLKTFGDLSFAMMLPVLAGYVGQSIADRPGLVIGFMGGVFANPSILTAFNAGGIFEDAVASGFLGALVAGFLAGGIVWCLRKGLSWLPKSLEGMKPIFLYPVLGVLAMGLIMFFIVNAPMGAVMLGLQDLLTSIPSELSVVLGFVAAAMMSIDMGGPLNKAAYVTGTALVTASNGAGSDVMAAVMIGGMVPPLAIAISATFNKNLWAPEQHNSALVNYVMGAAFITEGAIPFAASNPLRVIPSLAVGSGVAGALSMLFGSVSYVPHGGIFAVLAGGVTNPWMYLVAWLAGGIVGAILLSVLVKKPAEELAE</sequence>
<dbReference type="GO" id="GO:0022877">
    <property type="term" value="F:protein-N(PI)-phosphohistidine-fructose phosphotransferase system transporter activity"/>
    <property type="evidence" value="ECO:0007669"/>
    <property type="project" value="InterPro"/>
</dbReference>
<dbReference type="EMBL" id="VBSP01000052">
    <property type="protein sequence ID" value="TLQ39672.1"/>
    <property type="molecule type" value="Genomic_DNA"/>
</dbReference>
<dbReference type="PROSITE" id="PS00372">
    <property type="entry name" value="PTS_EIIA_TYPE_2_HIS"/>
    <property type="match status" value="1"/>
</dbReference>
<feature type="transmembrane region" description="Helical" evidence="13">
    <location>
        <begin position="558"/>
        <end position="578"/>
    </location>
</feature>
<accession>A0A5R9DUY2</accession>
<evidence type="ECO:0000259" key="14">
    <source>
        <dbReference type="PROSITE" id="PS51094"/>
    </source>
</evidence>
<evidence type="ECO:0000256" key="9">
    <source>
        <dbReference type="ARBA" id="ARBA00022692"/>
    </source>
</evidence>
<dbReference type="InterPro" id="IPR003353">
    <property type="entry name" value="PTS_IIB_fruc"/>
</dbReference>
<dbReference type="NCBIfam" id="TIGR01427">
    <property type="entry name" value="PTS_IIC_fructo"/>
    <property type="match status" value="1"/>
</dbReference>
<dbReference type="InterPro" id="IPR002178">
    <property type="entry name" value="PTS_EIIA_type-2_dom"/>
</dbReference>
<keyword evidence="5" id="KW-0597">Phosphoprotein</keyword>
<feature type="transmembrane region" description="Helical" evidence="13">
    <location>
        <begin position="525"/>
        <end position="546"/>
    </location>
</feature>
<dbReference type="NCBIfam" id="TIGR00829">
    <property type="entry name" value="FRU"/>
    <property type="match status" value="1"/>
</dbReference>
<feature type="transmembrane region" description="Helical" evidence="13">
    <location>
        <begin position="311"/>
        <end position="330"/>
    </location>
</feature>
<feature type="transmembrane region" description="Helical" evidence="13">
    <location>
        <begin position="403"/>
        <end position="423"/>
    </location>
</feature>
<dbReference type="InterPro" id="IPR036095">
    <property type="entry name" value="PTS_EIIB-like_sf"/>
</dbReference>
<evidence type="ECO:0000259" key="16">
    <source>
        <dbReference type="PROSITE" id="PS51104"/>
    </source>
</evidence>
<feature type="coiled-coil region" evidence="12">
    <location>
        <begin position="138"/>
        <end position="165"/>
    </location>
</feature>
<evidence type="ECO:0000259" key="15">
    <source>
        <dbReference type="PROSITE" id="PS51099"/>
    </source>
</evidence>
<feature type="transmembrane region" description="Helical" evidence="13">
    <location>
        <begin position="375"/>
        <end position="397"/>
    </location>
</feature>
<dbReference type="FunFam" id="3.40.930.10:FF:000009">
    <property type="entry name" value="PTS system, fructose specific IIABC component"/>
    <property type="match status" value="1"/>
</dbReference>
<evidence type="ECO:0000256" key="10">
    <source>
        <dbReference type="ARBA" id="ARBA00022989"/>
    </source>
</evidence>
<keyword evidence="3" id="KW-0813">Transport</keyword>
<evidence type="ECO:0000256" key="12">
    <source>
        <dbReference type="SAM" id="Coils"/>
    </source>
</evidence>
<dbReference type="GO" id="GO:0005886">
    <property type="term" value="C:plasma membrane"/>
    <property type="evidence" value="ECO:0007669"/>
    <property type="project" value="UniProtKB-SubCell"/>
</dbReference>
<dbReference type="OrthoDB" id="9782569at2"/>
<dbReference type="Gene3D" id="3.40.930.10">
    <property type="entry name" value="Mannitol-specific EII, Chain A"/>
    <property type="match status" value="1"/>
</dbReference>
<evidence type="ECO:0000256" key="3">
    <source>
        <dbReference type="ARBA" id="ARBA00022448"/>
    </source>
</evidence>
<dbReference type="InterPro" id="IPR004715">
    <property type="entry name" value="PTS_IIA_fruc"/>
</dbReference>
<evidence type="ECO:0000256" key="8">
    <source>
        <dbReference type="ARBA" id="ARBA00022683"/>
    </source>
</evidence>
<keyword evidence="11 13" id="KW-0472">Membrane</keyword>
<feature type="domain" description="PTS EIIA type-2" evidence="14">
    <location>
        <begin position="5"/>
        <end position="148"/>
    </location>
</feature>
<dbReference type="RefSeq" id="WP_138405347.1">
    <property type="nucleotide sequence ID" value="NZ_VBSP01000052.1"/>
</dbReference>
<dbReference type="SUPFAM" id="SSF55804">
    <property type="entry name" value="Phoshotransferase/anion transport protein"/>
    <property type="match status" value="1"/>
</dbReference>
<dbReference type="InterPro" id="IPR003501">
    <property type="entry name" value="PTS_EIIB_2/3"/>
</dbReference>
<dbReference type="Pfam" id="PF00359">
    <property type="entry name" value="PTS_EIIA_2"/>
    <property type="match status" value="1"/>
</dbReference>
<dbReference type="FunFam" id="3.40.50.2300:FF:000014">
    <property type="entry name" value="PTS system fructose-like transporter subunit IIB"/>
    <property type="match status" value="1"/>
</dbReference>
<evidence type="ECO:0000256" key="2">
    <source>
        <dbReference type="ARBA" id="ARBA00004496"/>
    </source>
</evidence>
<evidence type="ECO:0000256" key="4">
    <source>
        <dbReference type="ARBA" id="ARBA00022475"/>
    </source>
</evidence>
<dbReference type="InterPro" id="IPR050864">
    <property type="entry name" value="Bacterial_PTS_Sugar_Transport"/>
</dbReference>
<dbReference type="AlphaFoldDB" id="A0A5R9DUY2"/>
<dbReference type="PROSITE" id="PS51104">
    <property type="entry name" value="PTS_EIIC_TYPE_2"/>
    <property type="match status" value="1"/>
</dbReference>
<dbReference type="CDD" id="cd05569">
    <property type="entry name" value="PTS_IIB_fructose"/>
    <property type="match status" value="1"/>
</dbReference>
<evidence type="ECO:0000256" key="6">
    <source>
        <dbReference type="ARBA" id="ARBA00022597"/>
    </source>
</evidence>